<comment type="caution">
    <text evidence="1">The sequence shown here is derived from an EMBL/GenBank/DDBJ whole genome shotgun (WGS) entry which is preliminary data.</text>
</comment>
<reference evidence="1 2" key="1">
    <citation type="submission" date="2021-08" db="EMBL/GenBank/DDBJ databases">
        <title>Draft Genome Sequence of Phanerochaete sordida strain YK-624.</title>
        <authorList>
            <person name="Mori T."/>
            <person name="Dohra H."/>
            <person name="Suzuki T."/>
            <person name="Kawagishi H."/>
            <person name="Hirai H."/>
        </authorList>
    </citation>
    <scope>NUCLEOTIDE SEQUENCE [LARGE SCALE GENOMIC DNA]</scope>
    <source>
        <strain evidence="1 2">YK-624</strain>
    </source>
</reference>
<evidence type="ECO:0000313" key="1">
    <source>
        <dbReference type="EMBL" id="GJE98832.1"/>
    </source>
</evidence>
<proteinExistence type="predicted"/>
<keyword evidence="2" id="KW-1185">Reference proteome</keyword>
<organism evidence="1 2">
    <name type="scientific">Phanerochaete sordida</name>
    <dbReference type="NCBI Taxonomy" id="48140"/>
    <lineage>
        <taxon>Eukaryota</taxon>
        <taxon>Fungi</taxon>
        <taxon>Dikarya</taxon>
        <taxon>Basidiomycota</taxon>
        <taxon>Agaricomycotina</taxon>
        <taxon>Agaricomycetes</taxon>
        <taxon>Polyporales</taxon>
        <taxon>Phanerochaetaceae</taxon>
        <taxon>Phanerochaete</taxon>
    </lineage>
</organism>
<evidence type="ECO:0000313" key="2">
    <source>
        <dbReference type="Proteomes" id="UP000703269"/>
    </source>
</evidence>
<accession>A0A9P3LLZ7</accession>
<dbReference type="EMBL" id="BPQB01000095">
    <property type="protein sequence ID" value="GJE98832.1"/>
    <property type="molecule type" value="Genomic_DNA"/>
</dbReference>
<dbReference type="Proteomes" id="UP000703269">
    <property type="component" value="Unassembled WGS sequence"/>
</dbReference>
<name>A0A9P3LLZ7_9APHY</name>
<sequence length="183" mass="19664">MSNVAFHPLSNSRDVPPELAAFAQLSLQPRVAEAYLNPTINIHPPTPPPDAGFVFTSQPSAEDGMDVDTPGAPVAAASQVTFPAMEDPDATIRPPKPKFRKQCTLTISVPPPESMDVTPYNAEQPDAAPQQHFASPLPVRPALYASAAEQLDHVRAQLQGVRRHLEAAFKRQEEGDAARASAD</sequence>
<gene>
    <name evidence="1" type="ORF">PsYK624_150690</name>
</gene>
<protein>
    <submittedName>
        <fullName evidence="1">Uncharacterized protein</fullName>
    </submittedName>
</protein>
<dbReference type="AlphaFoldDB" id="A0A9P3LLZ7"/>